<keyword evidence="3" id="KW-1185">Reference proteome</keyword>
<dbReference type="RefSeq" id="WP_344812869.1">
    <property type="nucleotide sequence ID" value="NZ_BAAAYX010000011.1"/>
</dbReference>
<comment type="caution">
    <text evidence="2">The sequence shown here is derived from an EMBL/GenBank/DDBJ whole genome shotgun (WGS) entry which is preliminary data.</text>
</comment>
<organism evidence="2 3">
    <name type="scientific">Microlunatus aurantiacus</name>
    <dbReference type="NCBI Taxonomy" id="446786"/>
    <lineage>
        <taxon>Bacteria</taxon>
        <taxon>Bacillati</taxon>
        <taxon>Actinomycetota</taxon>
        <taxon>Actinomycetes</taxon>
        <taxon>Propionibacteriales</taxon>
        <taxon>Propionibacteriaceae</taxon>
        <taxon>Microlunatus</taxon>
    </lineage>
</organism>
<reference evidence="3" key="1">
    <citation type="journal article" date="2019" name="Int. J. Syst. Evol. Microbiol.">
        <title>The Global Catalogue of Microorganisms (GCM) 10K type strain sequencing project: providing services to taxonomists for standard genome sequencing and annotation.</title>
        <authorList>
            <consortium name="The Broad Institute Genomics Platform"/>
            <consortium name="The Broad Institute Genome Sequencing Center for Infectious Disease"/>
            <person name="Wu L."/>
            <person name="Ma J."/>
        </authorList>
    </citation>
    <scope>NUCLEOTIDE SEQUENCE [LARGE SCALE GENOMIC DNA]</scope>
    <source>
        <strain evidence="3">JCM 16548</strain>
    </source>
</reference>
<feature type="compositionally biased region" description="Low complexity" evidence="1">
    <location>
        <begin position="29"/>
        <end position="59"/>
    </location>
</feature>
<feature type="region of interest" description="Disordered" evidence="1">
    <location>
        <begin position="1"/>
        <end position="81"/>
    </location>
</feature>
<accession>A0ABP7DNW7</accession>
<evidence type="ECO:0000313" key="3">
    <source>
        <dbReference type="Proteomes" id="UP001500051"/>
    </source>
</evidence>
<proteinExistence type="predicted"/>
<dbReference type="Proteomes" id="UP001500051">
    <property type="component" value="Unassembled WGS sequence"/>
</dbReference>
<evidence type="ECO:0000256" key="1">
    <source>
        <dbReference type="SAM" id="MobiDB-lite"/>
    </source>
</evidence>
<protein>
    <submittedName>
        <fullName evidence="2">Uncharacterized protein</fullName>
    </submittedName>
</protein>
<gene>
    <name evidence="2" type="ORF">GCM10022204_26600</name>
</gene>
<name>A0ABP7DNW7_9ACTN</name>
<dbReference type="EMBL" id="BAAAYX010000011">
    <property type="protein sequence ID" value="GAA3707368.1"/>
    <property type="molecule type" value="Genomic_DNA"/>
</dbReference>
<evidence type="ECO:0000313" key="2">
    <source>
        <dbReference type="EMBL" id="GAA3707368.1"/>
    </source>
</evidence>
<sequence length="154" mass="16469">MPDGLSMLDEKRKSRSRSIPSPRNPPRSTPVQVAELAPSAPVEAAAPAVEPETTTAAVPAPTPAPAAKEKPAAGESTVQEPTIKMSIYLEASDDLYLEEITHAGKTSRPRIAISRSAIVRLALERLAATMTADEIVDQLRKTGNEHQGAGRKRR</sequence>